<reference evidence="1 2" key="1">
    <citation type="submission" date="2024-12" db="EMBL/GenBank/DDBJ databases">
        <title>The unique morphological basis and parallel evolutionary history of personate flowers in Penstemon.</title>
        <authorList>
            <person name="Depatie T.H."/>
            <person name="Wessinger C.A."/>
        </authorList>
    </citation>
    <scope>NUCLEOTIDE SEQUENCE [LARGE SCALE GENOMIC DNA]</scope>
    <source>
        <strain evidence="1">WTNN_2</strain>
        <tissue evidence="1">Leaf</tissue>
    </source>
</reference>
<keyword evidence="2" id="KW-1185">Reference proteome</keyword>
<dbReference type="EMBL" id="JBJXBP010000004">
    <property type="protein sequence ID" value="KAL3835480.1"/>
    <property type="molecule type" value="Genomic_DNA"/>
</dbReference>
<protein>
    <recommendedName>
        <fullName evidence="3">Phospholipase-like protein</fullName>
    </recommendedName>
</protein>
<organism evidence="1 2">
    <name type="scientific">Penstemon smallii</name>
    <dbReference type="NCBI Taxonomy" id="265156"/>
    <lineage>
        <taxon>Eukaryota</taxon>
        <taxon>Viridiplantae</taxon>
        <taxon>Streptophyta</taxon>
        <taxon>Embryophyta</taxon>
        <taxon>Tracheophyta</taxon>
        <taxon>Spermatophyta</taxon>
        <taxon>Magnoliopsida</taxon>
        <taxon>eudicotyledons</taxon>
        <taxon>Gunneridae</taxon>
        <taxon>Pentapetalae</taxon>
        <taxon>asterids</taxon>
        <taxon>lamiids</taxon>
        <taxon>Lamiales</taxon>
        <taxon>Plantaginaceae</taxon>
        <taxon>Cheloneae</taxon>
        <taxon>Penstemon</taxon>
    </lineage>
</organism>
<evidence type="ECO:0000313" key="2">
    <source>
        <dbReference type="Proteomes" id="UP001634393"/>
    </source>
</evidence>
<dbReference type="InterPro" id="IPR007942">
    <property type="entry name" value="PLipase-like"/>
</dbReference>
<dbReference type="Proteomes" id="UP001634393">
    <property type="component" value="Unassembled WGS sequence"/>
</dbReference>
<dbReference type="PANTHER" id="PTHR35358:SF18">
    <property type="entry name" value="PHOSPHOLIPASE-LIKE PROTEIN-RELATED"/>
    <property type="match status" value="1"/>
</dbReference>
<gene>
    <name evidence="1" type="ORF">ACJIZ3_010216</name>
</gene>
<sequence>MLGFTPPSPCHRPWMNVPRMASGINGIKTVGEIFLGCKVLVVYTNGDRQMLNLGPVTGKLHDRKIKVFIEKQAVRIFHNKDRKRKNPGHSPCAPGVTKYDVADRQTQVSKKLKVESFDPVTPGRSSSTKIKCSLVKDEIEQKPKISISSEPIKHKLSVIQDSTETVDVNGYKVKASAAPILEAIFAKYGNIAANSLFKSKPVIASLLEIICDIVQRLQNYFVDDILLDLEAIGNEVSDVEAARIEVSWLRKHLAKFHEVSVFHNKNLLLKKSKVNVDLLVEAANEKLRQRRGELVLAQEQVKEAEKCMVALNIVRRKIDEDINVSENEEYFWRRRLGGLLEGGTSYKLY</sequence>
<dbReference type="PANTHER" id="PTHR35358">
    <property type="entry name" value="OS06G0711100 PROTEIN"/>
    <property type="match status" value="1"/>
</dbReference>
<comment type="caution">
    <text evidence="1">The sequence shown here is derived from an EMBL/GenBank/DDBJ whole genome shotgun (WGS) entry which is preliminary data.</text>
</comment>
<name>A0ABD3TG90_9LAMI</name>
<dbReference type="AlphaFoldDB" id="A0ABD3TG90"/>
<evidence type="ECO:0008006" key="3">
    <source>
        <dbReference type="Google" id="ProtNLM"/>
    </source>
</evidence>
<dbReference type="Pfam" id="PF05278">
    <property type="entry name" value="PEARLI-4"/>
    <property type="match status" value="1"/>
</dbReference>
<accession>A0ABD3TG90</accession>
<evidence type="ECO:0000313" key="1">
    <source>
        <dbReference type="EMBL" id="KAL3835480.1"/>
    </source>
</evidence>
<proteinExistence type="predicted"/>